<reference evidence="12 13" key="1">
    <citation type="journal article" date="2019" name="Nat. Ecol. Evol.">
        <title>Megaphylogeny resolves global patterns of mushroom evolution.</title>
        <authorList>
            <person name="Varga T."/>
            <person name="Krizsan K."/>
            <person name="Foldi C."/>
            <person name="Dima B."/>
            <person name="Sanchez-Garcia M."/>
            <person name="Sanchez-Ramirez S."/>
            <person name="Szollosi G.J."/>
            <person name="Szarkandi J.G."/>
            <person name="Papp V."/>
            <person name="Albert L."/>
            <person name="Andreopoulos W."/>
            <person name="Angelini C."/>
            <person name="Antonin V."/>
            <person name="Barry K.W."/>
            <person name="Bougher N.L."/>
            <person name="Buchanan P."/>
            <person name="Buyck B."/>
            <person name="Bense V."/>
            <person name="Catcheside P."/>
            <person name="Chovatia M."/>
            <person name="Cooper J."/>
            <person name="Damon W."/>
            <person name="Desjardin D."/>
            <person name="Finy P."/>
            <person name="Geml J."/>
            <person name="Haridas S."/>
            <person name="Hughes K."/>
            <person name="Justo A."/>
            <person name="Karasinski D."/>
            <person name="Kautmanova I."/>
            <person name="Kiss B."/>
            <person name="Kocsube S."/>
            <person name="Kotiranta H."/>
            <person name="LaButti K.M."/>
            <person name="Lechner B.E."/>
            <person name="Liimatainen K."/>
            <person name="Lipzen A."/>
            <person name="Lukacs Z."/>
            <person name="Mihaltcheva S."/>
            <person name="Morgado L.N."/>
            <person name="Niskanen T."/>
            <person name="Noordeloos M.E."/>
            <person name="Ohm R.A."/>
            <person name="Ortiz-Santana B."/>
            <person name="Ovrebo C."/>
            <person name="Racz N."/>
            <person name="Riley R."/>
            <person name="Savchenko A."/>
            <person name="Shiryaev A."/>
            <person name="Soop K."/>
            <person name="Spirin V."/>
            <person name="Szebenyi C."/>
            <person name="Tomsovsky M."/>
            <person name="Tulloss R.E."/>
            <person name="Uehling J."/>
            <person name="Grigoriev I.V."/>
            <person name="Vagvolgyi C."/>
            <person name="Papp T."/>
            <person name="Martin F.M."/>
            <person name="Miettinen O."/>
            <person name="Hibbett D.S."/>
            <person name="Nagy L.G."/>
        </authorList>
    </citation>
    <scope>NUCLEOTIDE SEQUENCE [LARGE SCALE GENOMIC DNA]</scope>
    <source>
        <strain evidence="12 13">FP101781</strain>
    </source>
</reference>
<dbReference type="AlphaFoldDB" id="A0A4Y7SXL7"/>
<evidence type="ECO:0000256" key="9">
    <source>
        <dbReference type="ARBA" id="ARBA00023315"/>
    </source>
</evidence>
<keyword evidence="10" id="KW-0645">Protease</keyword>
<evidence type="ECO:0000259" key="11">
    <source>
        <dbReference type="Pfam" id="PF04389"/>
    </source>
</evidence>
<sequence>MLPSPLWCIVSLAWILSLPAKSWQAGYLGERALPTLLPDDIALLVNTPDPVKNIDPHNPKSHLSKILIPRPPDTDNNTQVRQYLVKTLKDLNWHVEEDAFEGDTPYGKKKFTNVIATKDPKATRRVILSAHFDSKFFPTFPENQFVGATDSAAPCAMMLDLAEALNPMLERRIQRVKDEELDDDDDLDDMTLQLVFFDGEEAFKDWTDTDSIYGARHLAERWASTYVQQHQKRRLLAQIETELSTVEHFILLDLLGADLPRLRSYFVDTAWMFDGLIDAEKRLGESGAFAFGDSQSMAPGKWRSYFQPRGQMQWNYGYIGDDHVPFLKRGVPILHLIAEPFPHVWHKLSDNADALDVPTMRRWNLLLRVFMSERSEDVPVAQRSVSELVSFPLSVDFT</sequence>
<evidence type="ECO:0000256" key="8">
    <source>
        <dbReference type="ARBA" id="ARBA00023157"/>
    </source>
</evidence>
<keyword evidence="4" id="KW-0964">Secreted</keyword>
<name>A0A4Y7SXL7_COPMI</name>
<dbReference type="GO" id="GO:0016603">
    <property type="term" value="F:glutaminyl-peptide cyclotransferase activity"/>
    <property type="evidence" value="ECO:0007669"/>
    <property type="project" value="UniProtKB-EC"/>
</dbReference>
<dbReference type="GO" id="GO:0005576">
    <property type="term" value="C:extracellular region"/>
    <property type="evidence" value="ECO:0007669"/>
    <property type="project" value="UniProtKB-SubCell"/>
</dbReference>
<evidence type="ECO:0000256" key="2">
    <source>
        <dbReference type="ARBA" id="ARBA00004613"/>
    </source>
</evidence>
<evidence type="ECO:0000313" key="13">
    <source>
        <dbReference type="Proteomes" id="UP000298030"/>
    </source>
</evidence>
<keyword evidence="10" id="KW-0732">Signal</keyword>
<dbReference type="STRING" id="71717.A0A4Y7SXL7"/>
<keyword evidence="9" id="KW-0012">Acyltransferase</keyword>
<feature type="chain" id="PRO_5021435159" description="Peptide hydrolase" evidence="10">
    <location>
        <begin position="25"/>
        <end position="398"/>
    </location>
</feature>
<comment type="catalytic activity">
    <reaction evidence="1">
        <text>N-terminal L-glutaminyl-[peptide] = N-terminal 5-oxo-L-prolyl-[peptide] + NH4(+)</text>
        <dbReference type="Rhea" id="RHEA:23652"/>
        <dbReference type="Rhea" id="RHEA-COMP:11736"/>
        <dbReference type="Rhea" id="RHEA-COMP:11846"/>
        <dbReference type="ChEBI" id="CHEBI:28938"/>
        <dbReference type="ChEBI" id="CHEBI:64722"/>
        <dbReference type="ChEBI" id="CHEBI:87215"/>
        <dbReference type="EC" id="2.3.2.5"/>
    </reaction>
</comment>
<dbReference type="Pfam" id="PF04389">
    <property type="entry name" value="Peptidase_M28"/>
    <property type="match status" value="1"/>
</dbReference>
<dbReference type="SUPFAM" id="SSF53187">
    <property type="entry name" value="Zn-dependent exopeptidases"/>
    <property type="match status" value="1"/>
</dbReference>
<dbReference type="FunFam" id="3.40.630.10:FF:000029">
    <property type="entry name" value="Glutaminyl-peptide cyclotransferase"/>
    <property type="match status" value="1"/>
</dbReference>
<dbReference type="PANTHER" id="PTHR12283">
    <property type="entry name" value="GLUTAMINYL-PEPTIDE CYCLOTRANSFERASE"/>
    <property type="match status" value="1"/>
</dbReference>
<dbReference type="PANTHER" id="PTHR12283:SF6">
    <property type="entry name" value="GLUTAMINYL-PEPTIDE CYCLOTRANSFERASE-RELATED"/>
    <property type="match status" value="1"/>
</dbReference>
<proteinExistence type="inferred from homology"/>
<dbReference type="Gene3D" id="3.40.630.10">
    <property type="entry name" value="Zn peptidases"/>
    <property type="match status" value="1"/>
</dbReference>
<evidence type="ECO:0000313" key="12">
    <source>
        <dbReference type="EMBL" id="TEB26600.1"/>
    </source>
</evidence>
<comment type="subcellular location">
    <subcellularLocation>
        <location evidence="2">Secreted</location>
    </subcellularLocation>
</comment>
<evidence type="ECO:0000256" key="5">
    <source>
        <dbReference type="ARBA" id="ARBA00022679"/>
    </source>
</evidence>
<keyword evidence="6 10" id="KW-0479">Metal-binding</keyword>
<evidence type="ECO:0000256" key="10">
    <source>
        <dbReference type="RuleBase" id="RU361240"/>
    </source>
</evidence>
<feature type="domain" description="Peptidase M28" evidence="11">
    <location>
        <begin position="113"/>
        <end position="369"/>
    </location>
</feature>
<evidence type="ECO:0000256" key="3">
    <source>
        <dbReference type="ARBA" id="ARBA00006014"/>
    </source>
</evidence>
<keyword evidence="5 12" id="KW-0808">Transferase</keyword>
<dbReference type="OrthoDB" id="3907302at2759"/>
<dbReference type="EMBL" id="QPFP01000047">
    <property type="protein sequence ID" value="TEB26600.1"/>
    <property type="molecule type" value="Genomic_DNA"/>
</dbReference>
<keyword evidence="13" id="KW-1185">Reference proteome</keyword>
<keyword evidence="8" id="KW-1015">Disulfide bond</keyword>
<dbReference type="GO" id="GO:0008270">
    <property type="term" value="F:zinc ion binding"/>
    <property type="evidence" value="ECO:0007669"/>
    <property type="project" value="TreeGrafter"/>
</dbReference>
<organism evidence="12 13">
    <name type="scientific">Coprinellus micaceus</name>
    <name type="common">Glistening ink-cap mushroom</name>
    <name type="synonym">Coprinus micaceus</name>
    <dbReference type="NCBI Taxonomy" id="71717"/>
    <lineage>
        <taxon>Eukaryota</taxon>
        <taxon>Fungi</taxon>
        <taxon>Dikarya</taxon>
        <taxon>Basidiomycota</taxon>
        <taxon>Agaricomycotina</taxon>
        <taxon>Agaricomycetes</taxon>
        <taxon>Agaricomycetidae</taxon>
        <taxon>Agaricales</taxon>
        <taxon>Agaricineae</taxon>
        <taxon>Psathyrellaceae</taxon>
        <taxon>Coprinellus</taxon>
    </lineage>
</organism>
<dbReference type="InterPro" id="IPR040234">
    <property type="entry name" value="QC/QCL"/>
</dbReference>
<protein>
    <recommendedName>
        <fullName evidence="10">Peptide hydrolase</fullName>
        <ecNumber evidence="10">3.4.-.-</ecNumber>
    </recommendedName>
</protein>
<evidence type="ECO:0000256" key="6">
    <source>
        <dbReference type="ARBA" id="ARBA00022723"/>
    </source>
</evidence>
<dbReference type="CDD" id="cd03880">
    <property type="entry name" value="M28_QC_like"/>
    <property type="match status" value="1"/>
</dbReference>
<dbReference type="GO" id="GO:0006508">
    <property type="term" value="P:proteolysis"/>
    <property type="evidence" value="ECO:0007669"/>
    <property type="project" value="UniProtKB-KW"/>
</dbReference>
<comment type="similarity">
    <text evidence="3">Belongs to the glutaminyl-peptide cyclotransferase family.</text>
</comment>
<evidence type="ECO:0000256" key="1">
    <source>
        <dbReference type="ARBA" id="ARBA00000001"/>
    </source>
</evidence>
<dbReference type="InterPro" id="IPR007484">
    <property type="entry name" value="Peptidase_M28"/>
</dbReference>
<dbReference type="InterPro" id="IPR037457">
    <property type="entry name" value="M28_QC"/>
</dbReference>
<comment type="similarity">
    <text evidence="10">Belongs to the peptidase M28 family.</text>
</comment>
<keyword evidence="10" id="KW-0378">Hydrolase</keyword>
<keyword evidence="7 10" id="KW-0862">Zinc</keyword>
<dbReference type="Proteomes" id="UP000298030">
    <property type="component" value="Unassembled WGS sequence"/>
</dbReference>
<dbReference type="EC" id="3.4.-.-" evidence="10"/>
<comment type="caution">
    <text evidence="12">The sequence shown here is derived from an EMBL/GenBank/DDBJ whole genome shotgun (WGS) entry which is preliminary data.</text>
</comment>
<gene>
    <name evidence="12" type="ORF">FA13DRAFT_1765531</name>
</gene>
<feature type="signal peptide" evidence="10">
    <location>
        <begin position="1"/>
        <end position="24"/>
    </location>
</feature>
<accession>A0A4Y7SXL7</accession>
<evidence type="ECO:0000256" key="4">
    <source>
        <dbReference type="ARBA" id="ARBA00022525"/>
    </source>
</evidence>
<evidence type="ECO:0000256" key="7">
    <source>
        <dbReference type="ARBA" id="ARBA00022833"/>
    </source>
</evidence>
<dbReference type="GO" id="GO:0008233">
    <property type="term" value="F:peptidase activity"/>
    <property type="evidence" value="ECO:0007669"/>
    <property type="project" value="UniProtKB-KW"/>
</dbReference>